<dbReference type="SUPFAM" id="SSF51905">
    <property type="entry name" value="FAD/NAD(P)-binding domain"/>
    <property type="match status" value="1"/>
</dbReference>
<name>A0A8H7INS7_9AGAM</name>
<protein>
    <submittedName>
        <fullName evidence="4">Metal-independent alpha-mannosidase</fullName>
    </submittedName>
</protein>
<evidence type="ECO:0000256" key="1">
    <source>
        <dbReference type="ARBA" id="ARBA00022630"/>
    </source>
</evidence>
<reference evidence="4" key="1">
    <citation type="submission" date="2020-09" db="EMBL/GenBank/DDBJ databases">
        <title>Comparative genome analyses of four rice-infecting Rhizoctonia solani isolates reveal extensive enrichment of homogalacturonan modification genes.</title>
        <authorList>
            <person name="Lee D.-Y."/>
            <person name="Jeon J."/>
            <person name="Kim K.-T."/>
            <person name="Cheong K."/>
            <person name="Song H."/>
            <person name="Choi G."/>
            <person name="Ko J."/>
            <person name="Opiyo S.O."/>
            <person name="Zuo S."/>
            <person name="Madhav S."/>
            <person name="Lee Y.-H."/>
            <person name="Wang G.-L."/>
        </authorList>
    </citation>
    <scope>NUCLEOTIDE SEQUENCE</scope>
    <source>
        <strain evidence="4">AG1-IA B2</strain>
    </source>
</reference>
<comment type="caution">
    <text evidence="4">The sequence shown here is derived from an EMBL/GenBank/DDBJ whole genome shotgun (WGS) entry which is preliminary data.</text>
</comment>
<dbReference type="Gene3D" id="1.50.10.10">
    <property type="match status" value="1"/>
</dbReference>
<keyword evidence="3" id="KW-0560">Oxidoreductase</keyword>
<dbReference type="Gene3D" id="3.50.50.60">
    <property type="entry name" value="FAD/NAD(P)-binding domain"/>
    <property type="match status" value="1"/>
</dbReference>
<evidence type="ECO:0000256" key="3">
    <source>
        <dbReference type="ARBA" id="ARBA00023002"/>
    </source>
</evidence>
<keyword evidence="1" id="KW-0285">Flavoprotein</keyword>
<dbReference type="Proteomes" id="UP000614334">
    <property type="component" value="Unassembled WGS sequence"/>
</dbReference>
<dbReference type="InterPro" id="IPR020946">
    <property type="entry name" value="Flavin_mOase-like"/>
</dbReference>
<dbReference type="InterPro" id="IPR036188">
    <property type="entry name" value="FAD/NAD-bd_sf"/>
</dbReference>
<dbReference type="Pfam" id="PF00743">
    <property type="entry name" value="FMO-like"/>
    <property type="match status" value="1"/>
</dbReference>
<dbReference type="GO" id="GO:0050660">
    <property type="term" value="F:flavin adenine dinucleotide binding"/>
    <property type="evidence" value="ECO:0007669"/>
    <property type="project" value="InterPro"/>
</dbReference>
<evidence type="ECO:0000313" key="4">
    <source>
        <dbReference type="EMBL" id="KAF8761661.1"/>
    </source>
</evidence>
<dbReference type="PANTHER" id="PTHR31047">
    <property type="entry name" value="MEIOTICALLY UP-REGULATED GENE 157 PROTEIN"/>
    <property type="match status" value="1"/>
</dbReference>
<dbReference type="GO" id="GO:0005975">
    <property type="term" value="P:carbohydrate metabolic process"/>
    <property type="evidence" value="ECO:0007669"/>
    <property type="project" value="InterPro"/>
</dbReference>
<dbReference type="InterPro" id="IPR008928">
    <property type="entry name" value="6-hairpin_glycosidase_sf"/>
</dbReference>
<organism evidence="4 5">
    <name type="scientific">Rhizoctonia solani</name>
    <dbReference type="NCBI Taxonomy" id="456999"/>
    <lineage>
        <taxon>Eukaryota</taxon>
        <taxon>Fungi</taxon>
        <taxon>Dikarya</taxon>
        <taxon>Basidiomycota</taxon>
        <taxon>Agaricomycotina</taxon>
        <taxon>Agaricomycetes</taxon>
        <taxon>Cantharellales</taxon>
        <taxon>Ceratobasidiaceae</taxon>
        <taxon>Rhizoctonia</taxon>
    </lineage>
</organism>
<evidence type="ECO:0000256" key="2">
    <source>
        <dbReference type="ARBA" id="ARBA00022827"/>
    </source>
</evidence>
<dbReference type="SUPFAM" id="SSF48208">
    <property type="entry name" value="Six-hairpin glycosidases"/>
    <property type="match status" value="1"/>
</dbReference>
<dbReference type="SMART" id="SM01149">
    <property type="entry name" value="DUF1237"/>
    <property type="match status" value="1"/>
</dbReference>
<dbReference type="AlphaFoldDB" id="A0A8H7INS7"/>
<sequence>MGSWRCAVSHPALEPPTFLSNRPVGMPKLFIDQPGNDETQYAFMDAAGNKQFTSTSSVDLIDGTTSTDIYEHTGMISHGHLVATIKWPSNNFRDPSLILYPDVDSGDTGHTTRLPLSTNHIKQSLNLVTKGHSRAHWRRIPETDKLALFAGHHREKRLIADECHRAGKRWLQIEGKLVHHSELFGTFLFSAATTGRRPHFLIVCHTCLDHAKSTIYLLNIMGFPHARNGKLRIAAIGAGASGLASLRTLADEFKKEISSGDLEYLHKYETRFKLRPFIRFSTVVSRALWNDNTHQWDVTTHPRNQPENSSELCFDHLLVTNGHYGKPHFVTFPGIDDWSASGARTVIHSMWYREPSQYHGLRVLVVGGGPSGNDLASDLSTVARKTIQSVRSFEDEDLGPVTKRGKIDHFTADGLVVFENGKQAHVDRVILATGYEYDFPFLPQLPIRNPGAYIPSSHELSIGFNRIHRDSCPIGALPLFEAQALLVARVISGRVSLDLGRELELCKTRNEKLIEVYKSPERVARNWHVLDGDAQFAHREELWHLAGESRTCPEWSSEIYQAKVVLRDEWRDLVRTGEADSWSKGVGEGGMKDWVELMHTGTSFSQPMWFSPLVFSSTCIGVVASLASEHLGLKVEHKNPTNSSHFQDEPSSSGNMQFVLALASAATLVLPVAAQCEDYSKYSTKPQGIPSAGVLGLPLMRPPPECRTFNSSSVETVIDQMKKRLKDPDVGRLFENTFPNTLDTTVKYFSKENNLAFIITGVSFPLTAQWLRDTANQLAHYHSLLGQDKELATLVKAVINNEARYIAEYPYCGAFQPPPESGLKPTVNDWALGLLPVNNQTVFECKYELDSLCGFLKLSRSYYQATKDPSFANDNWDAAISQIFRVIEEQSQGTFDEDFNVISYYNWTGGNGALSPQVPNRGNGEPKGYTGMVGTHHRPSDDLSTYAFLTPANAMLSVELAHLADALDSIGRLKNVSDSAREWSSQIRDAIWNHTVSDGVFAYETNGLGSQYLMDDANVPSLLSLPYLGFLNKTDPTYVKTKDMILSRRNPYYAKGKTGPHVDTVHPWPMSLISAIYGSDDNNEIEALLYTIVNNTAGLGLIHESQNVHNGSDYTRPWFAWANSYFAEMLLDLAQRKPSLIFNSPEPYIVGKDA</sequence>
<dbReference type="InterPro" id="IPR012341">
    <property type="entry name" value="6hp_glycosidase-like_sf"/>
</dbReference>
<accession>A0A8H7INS7</accession>
<dbReference type="PANTHER" id="PTHR31047:SF0">
    <property type="entry name" value="MEIOTICALLY UP-REGULATED GENE 157 PROTEIN"/>
    <property type="match status" value="1"/>
</dbReference>
<dbReference type="Pfam" id="PF06824">
    <property type="entry name" value="Glyco_hydro_125"/>
    <property type="match status" value="1"/>
</dbReference>
<dbReference type="GO" id="GO:0050661">
    <property type="term" value="F:NADP binding"/>
    <property type="evidence" value="ECO:0007669"/>
    <property type="project" value="InterPro"/>
</dbReference>
<proteinExistence type="predicted"/>
<dbReference type="InterPro" id="IPR008313">
    <property type="entry name" value="GH125"/>
</dbReference>
<keyword evidence="2" id="KW-0274">FAD</keyword>
<dbReference type="EMBL" id="JACYCF010000001">
    <property type="protein sequence ID" value="KAF8761661.1"/>
    <property type="molecule type" value="Genomic_DNA"/>
</dbReference>
<gene>
    <name evidence="4" type="ORF">RHS01_00618</name>
</gene>
<evidence type="ECO:0000313" key="5">
    <source>
        <dbReference type="Proteomes" id="UP000614334"/>
    </source>
</evidence>
<dbReference type="GO" id="GO:0004499">
    <property type="term" value="F:N,N-dimethylaniline monooxygenase activity"/>
    <property type="evidence" value="ECO:0007669"/>
    <property type="project" value="InterPro"/>
</dbReference>